<organism evidence="1 2">
    <name type="scientific">Steinernema glaseri</name>
    <dbReference type="NCBI Taxonomy" id="37863"/>
    <lineage>
        <taxon>Eukaryota</taxon>
        <taxon>Metazoa</taxon>
        <taxon>Ecdysozoa</taxon>
        <taxon>Nematoda</taxon>
        <taxon>Chromadorea</taxon>
        <taxon>Rhabditida</taxon>
        <taxon>Tylenchina</taxon>
        <taxon>Panagrolaimomorpha</taxon>
        <taxon>Strongyloidoidea</taxon>
        <taxon>Steinernematidae</taxon>
        <taxon>Steinernema</taxon>
    </lineage>
</organism>
<dbReference type="Proteomes" id="UP000095287">
    <property type="component" value="Unplaced"/>
</dbReference>
<proteinExistence type="predicted"/>
<accession>A0A1I7YSY1</accession>
<sequence length="117" mass="13253">MFHKTLNTITVASRQFPRHHGIFETLIVCLGMIFEYSNRVLPIPERVLYGISSLLLSDPVSSFKTPSLIKEDGNMLAKTALSRLRLKLSGTDLSELTQLTVEDQVSTLIDDHVNRRR</sequence>
<protein>
    <submittedName>
        <fullName evidence="2">Uncharacterized protein</fullName>
    </submittedName>
</protein>
<evidence type="ECO:0000313" key="1">
    <source>
        <dbReference type="Proteomes" id="UP000095287"/>
    </source>
</evidence>
<dbReference type="WBParaSite" id="L893_g19417.t1">
    <property type="protein sequence ID" value="L893_g19417.t1"/>
    <property type="gene ID" value="L893_g19417"/>
</dbReference>
<name>A0A1I7YSY1_9BILA</name>
<keyword evidence="1" id="KW-1185">Reference proteome</keyword>
<evidence type="ECO:0000313" key="2">
    <source>
        <dbReference type="WBParaSite" id="L893_g19417.t1"/>
    </source>
</evidence>
<reference evidence="2" key="1">
    <citation type="submission" date="2016-11" db="UniProtKB">
        <authorList>
            <consortium name="WormBaseParasite"/>
        </authorList>
    </citation>
    <scope>IDENTIFICATION</scope>
</reference>
<dbReference type="AlphaFoldDB" id="A0A1I7YSY1"/>